<organism evidence="3 4">
    <name type="scientific">Ricinus communis</name>
    <name type="common">Castor bean</name>
    <dbReference type="NCBI Taxonomy" id="3988"/>
    <lineage>
        <taxon>Eukaryota</taxon>
        <taxon>Viridiplantae</taxon>
        <taxon>Streptophyta</taxon>
        <taxon>Embryophyta</taxon>
        <taxon>Tracheophyta</taxon>
        <taxon>Spermatophyta</taxon>
        <taxon>Magnoliopsida</taxon>
        <taxon>eudicotyledons</taxon>
        <taxon>Gunneridae</taxon>
        <taxon>Pentapetalae</taxon>
        <taxon>rosids</taxon>
        <taxon>fabids</taxon>
        <taxon>Malpighiales</taxon>
        <taxon>Euphorbiaceae</taxon>
        <taxon>Acalyphoideae</taxon>
        <taxon>Acalypheae</taxon>
        <taxon>Ricinus</taxon>
    </lineage>
</organism>
<dbReference type="InParanoid" id="B9S3X7"/>
<dbReference type="Gene3D" id="1.20.1280.50">
    <property type="match status" value="1"/>
</dbReference>
<dbReference type="EMBL" id="EQ973863">
    <property type="protein sequence ID" value="EEF41658.1"/>
    <property type="molecule type" value="Genomic_DNA"/>
</dbReference>
<name>B9S3X7_RICCO</name>
<feature type="domain" description="F-box" evidence="1">
    <location>
        <begin position="33"/>
        <end position="67"/>
    </location>
</feature>
<dbReference type="Pfam" id="PF03478">
    <property type="entry name" value="Beta-prop_KIB1-4"/>
    <property type="match status" value="1"/>
</dbReference>
<dbReference type="PANTHER" id="PTHR45463">
    <property type="entry name" value="OS09G0392200 PROTEIN"/>
    <property type="match status" value="1"/>
</dbReference>
<dbReference type="InterPro" id="IPR036047">
    <property type="entry name" value="F-box-like_dom_sf"/>
</dbReference>
<dbReference type="STRING" id="3988.B9S3X7"/>
<evidence type="ECO:0000313" key="3">
    <source>
        <dbReference type="EMBL" id="EEF41658.1"/>
    </source>
</evidence>
<dbReference type="InterPro" id="IPR001810">
    <property type="entry name" value="F-box_dom"/>
</dbReference>
<evidence type="ECO:0000259" key="1">
    <source>
        <dbReference type="Pfam" id="PF00646"/>
    </source>
</evidence>
<feature type="domain" description="KIB1-4 beta-propeller" evidence="2">
    <location>
        <begin position="102"/>
        <end position="242"/>
    </location>
</feature>
<proteinExistence type="predicted"/>
<reference evidence="4" key="1">
    <citation type="journal article" date="2010" name="Nat. Biotechnol.">
        <title>Draft genome sequence of the oilseed species Ricinus communis.</title>
        <authorList>
            <person name="Chan A.P."/>
            <person name="Crabtree J."/>
            <person name="Zhao Q."/>
            <person name="Lorenzi H."/>
            <person name="Orvis J."/>
            <person name="Puiu D."/>
            <person name="Melake-Berhan A."/>
            <person name="Jones K.M."/>
            <person name="Redman J."/>
            <person name="Chen G."/>
            <person name="Cahoon E.B."/>
            <person name="Gedil M."/>
            <person name="Stanke M."/>
            <person name="Haas B.J."/>
            <person name="Wortman J.R."/>
            <person name="Fraser-Liggett C.M."/>
            <person name="Ravel J."/>
            <person name="Rabinowicz P.D."/>
        </authorList>
    </citation>
    <scope>NUCLEOTIDE SEQUENCE [LARGE SCALE GENOMIC DNA]</scope>
    <source>
        <strain evidence="4">cv. Hale</strain>
    </source>
</reference>
<dbReference type="PANTHER" id="PTHR45463:SF4">
    <property type="entry name" value="REGULATION PROTEIN, PUTATIVE-RELATED"/>
    <property type="match status" value="1"/>
</dbReference>
<dbReference type="AlphaFoldDB" id="B9S3X7"/>
<keyword evidence="4" id="KW-1185">Reference proteome</keyword>
<dbReference type="Pfam" id="PF00646">
    <property type="entry name" value="F-box"/>
    <property type="match status" value="1"/>
</dbReference>
<dbReference type="eggNOG" id="ENOG502RZBX">
    <property type="taxonomic scope" value="Eukaryota"/>
</dbReference>
<dbReference type="InterPro" id="IPR005174">
    <property type="entry name" value="KIB1-4_b-propeller"/>
</dbReference>
<dbReference type="SUPFAM" id="SSF81383">
    <property type="entry name" value="F-box domain"/>
    <property type="match status" value="1"/>
</dbReference>
<evidence type="ECO:0000313" key="4">
    <source>
        <dbReference type="Proteomes" id="UP000008311"/>
    </source>
</evidence>
<gene>
    <name evidence="3" type="ORF">RCOM_0556800</name>
</gene>
<evidence type="ECO:0000259" key="2">
    <source>
        <dbReference type="Pfam" id="PF03478"/>
    </source>
</evidence>
<accession>B9S3X7</accession>
<sequence>MESASENKDTSAELQRKNLGRDIVDDKAAERKWSDLPLDILPMIAGRLGIIDLISFRSVCKDWKSASATASAEIESSPLREPWFLLYGGEASQCLLLSRTGNKYTINIPEMNGATCIASKKGWLLLLREEDYSIYFFCPFSRAKIDLPKLQNLASVPNHLAAFPSAPTSQDCFVSIVCRDETSSPEMIQLYVLLRGDKEWTKHTYSHTSVGELDKIKCVAYYDDELHIMDARTQILITYSFKTSMWKKHTILHYPVPHAPFLKFCMASSYFQERDLREKLDLEGDVSVTICGSAFKIGTKNLDRVIFSESIDATGGSVTRRVKGVWIHPRFFILPPNQSW</sequence>
<protein>
    <submittedName>
        <fullName evidence="3">Uncharacterized protein</fullName>
    </submittedName>
</protein>
<dbReference type="Proteomes" id="UP000008311">
    <property type="component" value="Unassembled WGS sequence"/>
</dbReference>